<dbReference type="GO" id="GO:0000070">
    <property type="term" value="P:mitotic sister chromatid segregation"/>
    <property type="evidence" value="ECO:0007669"/>
    <property type="project" value="TreeGrafter"/>
</dbReference>
<feature type="domain" description="RZZ complex subunit KNTC1/ROD C-terminal" evidence="1">
    <location>
        <begin position="1528"/>
        <end position="1994"/>
    </location>
</feature>
<dbReference type="InterPro" id="IPR055402">
    <property type="entry name" value="KNTC1_N"/>
</dbReference>
<dbReference type="Proteomes" id="UP000827092">
    <property type="component" value="Unassembled WGS sequence"/>
</dbReference>
<feature type="domain" description="KNTC1 N-terminal" evidence="2">
    <location>
        <begin position="252"/>
        <end position="381"/>
    </location>
</feature>
<dbReference type="GO" id="GO:0007094">
    <property type="term" value="P:mitotic spindle assembly checkpoint signaling"/>
    <property type="evidence" value="ECO:0007669"/>
    <property type="project" value="TreeGrafter"/>
</dbReference>
<evidence type="ECO:0008006" key="8">
    <source>
        <dbReference type="Google" id="ProtNLM"/>
    </source>
</evidence>
<dbReference type="Pfam" id="PF24516">
    <property type="entry name" value="ARM_KNTC1_2nd"/>
    <property type="match status" value="1"/>
</dbReference>
<dbReference type="GO" id="GO:0031267">
    <property type="term" value="F:small GTPase binding"/>
    <property type="evidence" value="ECO:0007669"/>
    <property type="project" value="TreeGrafter"/>
</dbReference>
<organism evidence="6 7">
    <name type="scientific">Oedothorax gibbosus</name>
    <dbReference type="NCBI Taxonomy" id="931172"/>
    <lineage>
        <taxon>Eukaryota</taxon>
        <taxon>Metazoa</taxon>
        <taxon>Ecdysozoa</taxon>
        <taxon>Arthropoda</taxon>
        <taxon>Chelicerata</taxon>
        <taxon>Arachnida</taxon>
        <taxon>Araneae</taxon>
        <taxon>Araneomorphae</taxon>
        <taxon>Entelegynae</taxon>
        <taxon>Araneoidea</taxon>
        <taxon>Linyphiidae</taxon>
        <taxon>Erigoninae</taxon>
        <taxon>Oedothorax</taxon>
    </lineage>
</organism>
<dbReference type="Pfam" id="PF24515">
    <property type="entry name" value="ARM_KNTC1_3rd"/>
    <property type="match status" value="1"/>
</dbReference>
<dbReference type="PANTHER" id="PTHR15688">
    <property type="entry name" value="KINETOCHORE-ASSOCIATED PROTEIN 1"/>
    <property type="match status" value="1"/>
</dbReference>
<dbReference type="GO" id="GO:0005828">
    <property type="term" value="C:kinetochore microtubule"/>
    <property type="evidence" value="ECO:0007669"/>
    <property type="project" value="TreeGrafter"/>
</dbReference>
<accession>A0AAV6UV32</accession>
<dbReference type="PANTHER" id="PTHR15688:SF1">
    <property type="entry name" value="KINETOCHORE-ASSOCIATED PROTEIN 1"/>
    <property type="match status" value="1"/>
</dbReference>
<dbReference type="GO" id="GO:1903394">
    <property type="term" value="P:protein localization to kinetochore involved in kinetochore assembly"/>
    <property type="evidence" value="ECO:0007669"/>
    <property type="project" value="TreeGrafter"/>
</dbReference>
<dbReference type="Pfam" id="PF24520">
    <property type="entry name" value="ARM_KNTC1_1st"/>
    <property type="match status" value="1"/>
</dbReference>
<keyword evidence="7" id="KW-1185">Reference proteome</keyword>
<evidence type="ECO:0000313" key="6">
    <source>
        <dbReference type="EMBL" id="KAG8188054.1"/>
    </source>
</evidence>
<dbReference type="InterPro" id="IPR055403">
    <property type="entry name" value="ARM_KNTC1_1st"/>
</dbReference>
<dbReference type="EMBL" id="JAFNEN010000251">
    <property type="protein sequence ID" value="KAG8188054.1"/>
    <property type="molecule type" value="Genomic_DNA"/>
</dbReference>
<proteinExistence type="predicted"/>
<dbReference type="InterPro" id="IPR019527">
    <property type="entry name" value="RZZ-complex_KNTC1/ROD_C"/>
</dbReference>
<feature type="domain" description="KNTC1 first ARM-repeats" evidence="5">
    <location>
        <begin position="403"/>
        <end position="641"/>
    </location>
</feature>
<dbReference type="Pfam" id="PF24506">
    <property type="entry name" value="KNTC1_N"/>
    <property type="match status" value="1"/>
</dbReference>
<evidence type="ECO:0000259" key="2">
    <source>
        <dbReference type="Pfam" id="PF24506"/>
    </source>
</evidence>
<evidence type="ECO:0000259" key="5">
    <source>
        <dbReference type="Pfam" id="PF24520"/>
    </source>
</evidence>
<protein>
    <recommendedName>
        <fullName evidence="8">Kinetochore-associated protein 1</fullName>
    </recommendedName>
</protein>
<evidence type="ECO:0000313" key="7">
    <source>
        <dbReference type="Proteomes" id="UP000827092"/>
    </source>
</evidence>
<evidence type="ECO:0000259" key="3">
    <source>
        <dbReference type="Pfam" id="PF24515"/>
    </source>
</evidence>
<feature type="domain" description="KNTC1 second ARM-repeats" evidence="4">
    <location>
        <begin position="756"/>
        <end position="917"/>
    </location>
</feature>
<dbReference type="GO" id="GO:0005737">
    <property type="term" value="C:cytoplasm"/>
    <property type="evidence" value="ECO:0007669"/>
    <property type="project" value="TreeGrafter"/>
</dbReference>
<feature type="domain" description="KNTC1 third ARM-repeats" evidence="3">
    <location>
        <begin position="1270"/>
        <end position="1474"/>
    </location>
</feature>
<dbReference type="GO" id="GO:1990423">
    <property type="term" value="C:RZZ complex"/>
    <property type="evidence" value="ECO:0007669"/>
    <property type="project" value="TreeGrafter"/>
</dbReference>
<comment type="caution">
    <text evidence="6">The sequence shown here is derived from an EMBL/GenBank/DDBJ whole genome shotgun (WGS) entry which is preliminary data.</text>
</comment>
<reference evidence="6 7" key="1">
    <citation type="journal article" date="2022" name="Nat. Ecol. Evol.">
        <title>A masculinizing supergene underlies an exaggerated male reproductive morph in a spider.</title>
        <authorList>
            <person name="Hendrickx F."/>
            <person name="De Corte Z."/>
            <person name="Sonet G."/>
            <person name="Van Belleghem S.M."/>
            <person name="Kostlbacher S."/>
            <person name="Vangestel C."/>
        </authorList>
    </citation>
    <scope>NUCLEOTIDE SEQUENCE [LARGE SCALE GENOMIC DNA]</scope>
    <source>
        <strain evidence="6">W744_W776</strain>
    </source>
</reference>
<dbReference type="InterPro" id="IPR055404">
    <property type="entry name" value="ARM_KNTC1_2nd"/>
</dbReference>
<dbReference type="InterPro" id="IPR052802">
    <property type="entry name" value="KNTC1"/>
</dbReference>
<evidence type="ECO:0000259" key="4">
    <source>
        <dbReference type="Pfam" id="PF24516"/>
    </source>
</evidence>
<dbReference type="Pfam" id="PF10493">
    <property type="entry name" value="Rod_C"/>
    <property type="match status" value="1"/>
</dbReference>
<evidence type="ECO:0000259" key="1">
    <source>
        <dbReference type="Pfam" id="PF10493"/>
    </source>
</evidence>
<dbReference type="InterPro" id="IPR055405">
    <property type="entry name" value="ARM_KNTC1_3rd"/>
</dbReference>
<gene>
    <name evidence="6" type="ORF">JTE90_009927</name>
</gene>
<sequence length="2046" mass="235493">MSQLTMNAVQTIQIENVDVVPPLEVKTFSLEGTLKVHLDEHVCCISSPLYLVIATRNKVFVLKEDTLEVIWEISADNPTSISLSDDSCLLLVTENAGVSNLYHIPTTQNVWCHVFEKEQILSLRQSYVVTDYLGFLKIYILTKEQIAFELSNIQISSLYKAIDVGNFNEVFDAAVLKEIDISALCPNDEVTNSFEMFCGPQSLSLITQQFVSLPKNTEYFDAEDFINDILEVDNEWNPNEKSIFQYHDFSDYGQIIKACNTRNGKYIVFLNDKHVLSIMCPFTQFVLKSRHMEEKDGCIKNFVLNETVDPNSSLVIEQKIGLLIQTSSLGKTNYVFEIFKFPSFQLIHRISLSEYAQLIDCKPNQDYWYVLEKETVENPEEKQLGLNVKTICESLPEARLANLVNKRKFADAQKLAHESNLNTEVIHKAKIKCILDNLSGNKYKHDSKADLHLVWSELEDSFKHIKDLKFVQSCFSFSLLERMHIEKLLFCIKKWVVQNCSGNDVKNIMSQVNQIINKLLTHEVLCNEFDSCISLNDFLSKDLLNYMITELKAGNLGTSFSIWERHKDELLHSLNLDSLSEIISSIPNSMPSLILMPFLCEEFLPPLFKTNPDTIDVVAEWLIQRLYLMECYEKDLWPENGSKLITNFLQIIHDLEEKGKTGEISFSTNLSCASIHRKFVDRLSPIYCLSKFSKDLTWLVFLKSQFNCKISLTECQESKMNVIFALLDRVDLKFVQGILEKFARPYSLENQLDFEECLEQYVKYALQACSFTWWYWDEDPWEDRLIAITEAIHCTDRWVNAALLIASRAAVPWSQAVTDMVKKGMACDHQKKTYFENEYKLVGLKEVLLKYDLKIFAINDRVDLIDVLVKYIFKQNKSSALEDAEKVLGSLHEQALSSDVYFSYLQYAINHNKLEVISEVFLTLSQDTAVKCAVRLLKNFKMCLDDRFFIEHKKECIQSIIHAGLFFIEYLKSVNKSIDANLVLPFRSLLKLQEEFSIYMTYSEITSRSHCEQVIDTKISDFLENKSIQKAANTFLKNHRSTASGISQLYRLGSILLFEREEVMGFMITNCLKKQRYDLVLKLCQEVTTSYSSTNTSETLMKVVRHFYLNFKNIKDINFNVMVDTICHLTNVAVTYCEDALKYLDFVQLSSYVSTLKDITGQHSLSITPEFTSDSYHKWKFYPIYQDEGFQLDFDLVTNYISEIFFNNVKKSVYAFEDCDAESNFSKMVIHMKDRGQGLLALRTIFMHYCSHNYNPSSKLPVISLVHQLCNETAQKSLNHRKKDHHFTFNLLAILPETSQLSLLEALLKWCSSDLNRLAIVGKIGMEVGNSIQSSNVFIVYENIHKKASLLARQSSKSALNISVILNSSNQEAIWAVVKDVVLSQNITIPIIYECCNAFQLPTDPVLILHLNSIFTESEKYLMFEDYDKRILSTLQKAENVISYITDEALLYETFQRQLKKISPYSYEVFLFIVEQLINSSSNIRTFDSGTAEKEVALLKFLQVYKRISPLDEVEIRRWQALHPMDMEPPSLSKKRLPLHCFLHDDPHKIINPELTANTLPVWLKIAPVLKITMDDLVIIAVKNTVVSYLEKQSSQHILLNPDMRFVSIINDMIERICRSKPESAACCAAWVTNKMPPGGNKVYFANMTVKFSKLWYEQGSNSQNLVDVHHKFILQSNYCATERILYCHKLTSKKILSLMQSPVQLISYLIETFSLNIEECMKACKAASEIGNIIKLDTTDIFLSFILKWCKISSNSGANIDETFSEDLNVSNDGEDADSENILRIINLLLSLPIANFPNFYSTLKIKFQELPLIQRSRLLLCLVAAFDAEIVSSELEVDVQLFDESIVSLMCSVELEKLNLPYSLAMFANCNKTELIQRILSNSNNSKVVTFCIRLCFEFNIWETSIWEVILRTMTMKPVDYAIQDILQSAQGYLKHLWHSEAFVAAWKCVINNILQIRSTQIPVLLSKLYKAVMRCPCVTSLDILYMTNELKYVMQAFDERSITELDSITDMPSFILFLSEMMNDYSSTEENKANNSWYIKKNS</sequence>
<name>A0AAV6UV32_9ARAC</name>